<proteinExistence type="inferred from homology"/>
<evidence type="ECO:0000256" key="3">
    <source>
        <dbReference type="ARBA" id="ARBA00022741"/>
    </source>
</evidence>
<name>A0ABU0J5U2_9HYPH</name>
<dbReference type="CDD" id="cd03214">
    <property type="entry name" value="ABC_Iron-Siderophores_B12_Hemin"/>
    <property type="match status" value="1"/>
</dbReference>
<dbReference type="InterPro" id="IPR003439">
    <property type="entry name" value="ABC_transporter-like_ATP-bd"/>
</dbReference>
<evidence type="ECO:0000256" key="6">
    <source>
        <dbReference type="ARBA" id="ARBA00037066"/>
    </source>
</evidence>
<evidence type="ECO:0000256" key="4">
    <source>
        <dbReference type="ARBA" id="ARBA00022840"/>
    </source>
</evidence>
<evidence type="ECO:0000259" key="7">
    <source>
        <dbReference type="PROSITE" id="PS50893"/>
    </source>
</evidence>
<keyword evidence="5" id="KW-1278">Translocase</keyword>
<dbReference type="GO" id="GO:0005524">
    <property type="term" value="F:ATP binding"/>
    <property type="evidence" value="ECO:0007669"/>
    <property type="project" value="UniProtKB-KW"/>
</dbReference>
<dbReference type="InterPro" id="IPR003593">
    <property type="entry name" value="AAA+_ATPase"/>
</dbReference>
<comment type="caution">
    <text evidence="8">The sequence shown here is derived from an EMBL/GenBank/DDBJ whole genome shotgun (WGS) entry which is preliminary data.</text>
</comment>
<evidence type="ECO:0000313" key="9">
    <source>
        <dbReference type="Proteomes" id="UP001242480"/>
    </source>
</evidence>
<protein>
    <submittedName>
        <fullName evidence="8">Iron complex transport system ATP-binding protein</fullName>
    </submittedName>
</protein>
<evidence type="ECO:0000256" key="2">
    <source>
        <dbReference type="ARBA" id="ARBA00022448"/>
    </source>
</evidence>
<dbReference type="SUPFAM" id="SSF52540">
    <property type="entry name" value="P-loop containing nucleoside triphosphate hydrolases"/>
    <property type="match status" value="1"/>
</dbReference>
<gene>
    <name evidence="8" type="ORF">QO011_002644</name>
</gene>
<dbReference type="InterPro" id="IPR027417">
    <property type="entry name" value="P-loop_NTPase"/>
</dbReference>
<keyword evidence="4 8" id="KW-0067">ATP-binding</keyword>
<accession>A0ABU0J5U2</accession>
<dbReference type="PROSITE" id="PS50893">
    <property type="entry name" value="ABC_TRANSPORTER_2"/>
    <property type="match status" value="1"/>
</dbReference>
<evidence type="ECO:0000256" key="1">
    <source>
        <dbReference type="ARBA" id="ARBA00005417"/>
    </source>
</evidence>
<reference evidence="8 9" key="1">
    <citation type="submission" date="2023-07" db="EMBL/GenBank/DDBJ databases">
        <title>Genomic Encyclopedia of Type Strains, Phase IV (KMG-IV): sequencing the most valuable type-strain genomes for metagenomic binning, comparative biology and taxonomic classification.</title>
        <authorList>
            <person name="Goeker M."/>
        </authorList>
    </citation>
    <scope>NUCLEOTIDE SEQUENCE [LARGE SCALE GENOMIC DNA]</scope>
    <source>
        <strain evidence="8 9">DSM 19619</strain>
    </source>
</reference>
<organism evidence="8 9">
    <name type="scientific">Labrys wisconsinensis</name>
    <dbReference type="NCBI Taxonomy" id="425677"/>
    <lineage>
        <taxon>Bacteria</taxon>
        <taxon>Pseudomonadati</taxon>
        <taxon>Pseudomonadota</taxon>
        <taxon>Alphaproteobacteria</taxon>
        <taxon>Hyphomicrobiales</taxon>
        <taxon>Xanthobacteraceae</taxon>
        <taxon>Labrys</taxon>
    </lineage>
</organism>
<dbReference type="RefSeq" id="WP_307272490.1">
    <property type="nucleotide sequence ID" value="NZ_JAUSVX010000004.1"/>
</dbReference>
<dbReference type="Proteomes" id="UP001242480">
    <property type="component" value="Unassembled WGS sequence"/>
</dbReference>
<dbReference type="PANTHER" id="PTHR42794:SF1">
    <property type="entry name" value="HEMIN IMPORT ATP-BINDING PROTEIN HMUV"/>
    <property type="match status" value="1"/>
</dbReference>
<evidence type="ECO:0000256" key="5">
    <source>
        <dbReference type="ARBA" id="ARBA00022967"/>
    </source>
</evidence>
<dbReference type="Gene3D" id="3.40.50.300">
    <property type="entry name" value="P-loop containing nucleotide triphosphate hydrolases"/>
    <property type="match status" value="1"/>
</dbReference>
<dbReference type="PANTHER" id="PTHR42794">
    <property type="entry name" value="HEMIN IMPORT ATP-BINDING PROTEIN HMUV"/>
    <property type="match status" value="1"/>
</dbReference>
<keyword evidence="2" id="KW-0813">Transport</keyword>
<dbReference type="Pfam" id="PF00005">
    <property type="entry name" value="ABC_tran"/>
    <property type="match status" value="1"/>
</dbReference>
<sequence>MSLALADVTVERAGRRLVDGVSFAAAPGRVLAVLGPNGAGKTTLLAAIAGMIAARGSVAFDGLSCLGAPPRALAERRALMAQHFDCPFGYGVREVVALGRIAHAGTPRAVNDAEAVAAGLAAAGIGALAGRSVPTLSGGERQRVAFAKAFAQLFDRIRAGAPHLLLLDEPTASLDPEHQHRILAQARAVAAGGGTVVVTLHDLALASIYADEVLVLERGRLAAHGPVAATLTPGLVARVFKVVVGTAGAGGRAIIHPLPQTEAA</sequence>
<feature type="domain" description="ABC transporter" evidence="7">
    <location>
        <begin position="3"/>
        <end position="243"/>
    </location>
</feature>
<dbReference type="SMART" id="SM00382">
    <property type="entry name" value="AAA"/>
    <property type="match status" value="1"/>
</dbReference>
<evidence type="ECO:0000313" key="8">
    <source>
        <dbReference type="EMBL" id="MDQ0469628.1"/>
    </source>
</evidence>
<dbReference type="InterPro" id="IPR017871">
    <property type="entry name" value="ABC_transporter-like_CS"/>
</dbReference>
<keyword evidence="3" id="KW-0547">Nucleotide-binding</keyword>
<dbReference type="PROSITE" id="PS00211">
    <property type="entry name" value="ABC_TRANSPORTER_1"/>
    <property type="match status" value="1"/>
</dbReference>
<comment type="similarity">
    <text evidence="1">Belongs to the ABC transporter superfamily.</text>
</comment>
<comment type="function">
    <text evidence="6">Part of the ABC transporter complex HmuTUV involved in hemin import. Responsible for energy coupling to the transport system.</text>
</comment>
<dbReference type="EMBL" id="JAUSVX010000004">
    <property type="protein sequence ID" value="MDQ0469628.1"/>
    <property type="molecule type" value="Genomic_DNA"/>
</dbReference>
<keyword evidence="9" id="KW-1185">Reference proteome</keyword>